<dbReference type="PROSITE" id="PS00606">
    <property type="entry name" value="KS3_1"/>
    <property type="match status" value="1"/>
</dbReference>
<evidence type="ECO:0000256" key="4">
    <source>
        <dbReference type="ARBA" id="ARBA00013191"/>
    </source>
</evidence>
<evidence type="ECO:0000313" key="20">
    <source>
        <dbReference type="Proteomes" id="UP001172630"/>
    </source>
</evidence>
<dbReference type="SUPFAM" id="SSF53901">
    <property type="entry name" value="Thiolase-like"/>
    <property type="match status" value="2"/>
</dbReference>
<comment type="subcellular location">
    <subcellularLocation>
        <location evidence="1">Cytoplasm</location>
    </subcellularLocation>
</comment>
<dbReference type="EC" id="2.3.1.41" evidence="4"/>
<dbReference type="SMART" id="SM00825">
    <property type="entry name" value="PKS_KS"/>
    <property type="match status" value="1"/>
</dbReference>
<evidence type="ECO:0000256" key="1">
    <source>
        <dbReference type="ARBA" id="ARBA00004496"/>
    </source>
</evidence>
<dbReference type="NCBIfam" id="NF005935">
    <property type="entry name" value="PRK07967.1"/>
    <property type="match status" value="1"/>
</dbReference>
<dbReference type="RefSeq" id="WP_285882197.1">
    <property type="nucleotide sequence ID" value="NZ_JARFYN010000038.1"/>
</dbReference>
<dbReference type="Gene3D" id="3.40.47.10">
    <property type="match status" value="2"/>
</dbReference>
<keyword evidence="9" id="KW-0443">Lipid metabolism</keyword>
<keyword evidence="7 17" id="KW-0808">Transferase</keyword>
<dbReference type="InterPro" id="IPR014030">
    <property type="entry name" value="Ketoacyl_synth_N"/>
</dbReference>
<dbReference type="CDD" id="cd00834">
    <property type="entry name" value="KAS_I_II"/>
    <property type="match status" value="1"/>
</dbReference>
<dbReference type="Pfam" id="PF02801">
    <property type="entry name" value="Ketoacyl-synt_C"/>
    <property type="match status" value="1"/>
</dbReference>
<evidence type="ECO:0000256" key="16">
    <source>
        <dbReference type="ARBA" id="ARBA00048506"/>
    </source>
</evidence>
<comment type="catalytic activity">
    <reaction evidence="16">
        <text>a fatty acyl-[ACP] + malonyl-[ACP] + H(+) = a 3-oxoacyl-[ACP] + holo-[ACP] + CO2</text>
        <dbReference type="Rhea" id="RHEA:22836"/>
        <dbReference type="Rhea" id="RHEA-COMP:9623"/>
        <dbReference type="Rhea" id="RHEA-COMP:9685"/>
        <dbReference type="Rhea" id="RHEA-COMP:9916"/>
        <dbReference type="Rhea" id="RHEA-COMP:14125"/>
        <dbReference type="ChEBI" id="CHEBI:15378"/>
        <dbReference type="ChEBI" id="CHEBI:16526"/>
        <dbReference type="ChEBI" id="CHEBI:64479"/>
        <dbReference type="ChEBI" id="CHEBI:78449"/>
        <dbReference type="ChEBI" id="CHEBI:78776"/>
        <dbReference type="ChEBI" id="CHEBI:138651"/>
        <dbReference type="EC" id="2.3.1.41"/>
    </reaction>
    <physiologicalReaction direction="left-to-right" evidence="16">
        <dbReference type="Rhea" id="RHEA:22837"/>
    </physiologicalReaction>
</comment>
<keyword evidence="10" id="KW-0275">Fatty acid biosynthesis</keyword>
<evidence type="ECO:0000259" key="18">
    <source>
        <dbReference type="PROSITE" id="PS52004"/>
    </source>
</evidence>
<dbReference type="EMBL" id="JARFYN010000038">
    <property type="protein sequence ID" value="MDL2408750.1"/>
    <property type="molecule type" value="Genomic_DNA"/>
</dbReference>
<evidence type="ECO:0000256" key="7">
    <source>
        <dbReference type="ARBA" id="ARBA00022679"/>
    </source>
</evidence>
<evidence type="ECO:0000256" key="15">
    <source>
        <dbReference type="ARBA" id="ARBA00048121"/>
    </source>
</evidence>
<evidence type="ECO:0000256" key="13">
    <source>
        <dbReference type="ARBA" id="ARBA00041620"/>
    </source>
</evidence>
<evidence type="ECO:0000256" key="10">
    <source>
        <dbReference type="ARBA" id="ARBA00023160"/>
    </source>
</evidence>
<reference evidence="19" key="1">
    <citation type="submission" date="2023-06" db="EMBL/GenBank/DDBJ databases">
        <title>Phylogenetic Diversity of Rhizobium strains.</title>
        <authorList>
            <person name="Moura F.T."/>
            <person name="Helene L.C.F."/>
            <person name="Hungria M."/>
        </authorList>
    </citation>
    <scope>NUCLEOTIDE SEQUENCE</scope>
    <source>
        <strain evidence="19">CCGE524</strain>
    </source>
</reference>
<dbReference type="InterPro" id="IPR016039">
    <property type="entry name" value="Thiolase-like"/>
</dbReference>
<evidence type="ECO:0000256" key="12">
    <source>
        <dbReference type="ARBA" id="ARBA00039450"/>
    </source>
</evidence>
<dbReference type="Pfam" id="PF00109">
    <property type="entry name" value="ketoacyl-synt"/>
    <property type="match status" value="1"/>
</dbReference>
<evidence type="ECO:0000313" key="19">
    <source>
        <dbReference type="EMBL" id="MDL2408750.1"/>
    </source>
</evidence>
<accession>A0ABT7KJD0</accession>
<gene>
    <name evidence="19" type="primary">fabB</name>
    <name evidence="19" type="ORF">PY650_24525</name>
</gene>
<dbReference type="PROSITE" id="PS52004">
    <property type="entry name" value="KS3_2"/>
    <property type="match status" value="1"/>
</dbReference>
<dbReference type="PANTHER" id="PTHR11712">
    <property type="entry name" value="POLYKETIDE SYNTHASE-RELATED"/>
    <property type="match status" value="1"/>
</dbReference>
<proteinExistence type="inferred from homology"/>
<name>A0ABT7KJD0_9HYPH</name>
<evidence type="ECO:0000256" key="8">
    <source>
        <dbReference type="ARBA" id="ARBA00022832"/>
    </source>
</evidence>
<evidence type="ECO:0000256" key="2">
    <source>
        <dbReference type="ARBA" id="ARBA00008467"/>
    </source>
</evidence>
<keyword evidence="5" id="KW-0963">Cytoplasm</keyword>
<keyword evidence="6" id="KW-0444">Lipid biosynthesis</keyword>
<keyword evidence="11 19" id="KW-0012">Acyltransferase</keyword>
<dbReference type="InterPro" id="IPR000794">
    <property type="entry name" value="Beta-ketoacyl_synthase"/>
</dbReference>
<sequence length="407" mass="43476">MRRVVVTGLGIVSSIGNDAREVTASLREAKSGISFSSDFAEHGFKCQVWGAPKIDTTDLVDRRAMRFLSQGGAWNHVAMKQAIADSGLEESEITNERTGIIMGSGGPSTRTLIEAADITRKNNSPKRIGPFAVPKSMSSTASATLATWFKIHGVNYSISSACSTSAHCIGNAAEMIQWGKQDLMFAGGHEDLDWTMSNLFDAMGAMSSDFNQNHPETASRAYDAKRDGFVIAGGAGVLVLEELEHAKARGAKIYAEIVGYGATSDGYDMVAPSGEGAVRCMRQALATVKGDIDYINTHGTSTPVGDSKEIGAIREVFGSKIPPIQSTKSLTGHSLGAAGVQESIYSILMMQERFIGESAHITELDPEFEGVPIVRKRIDNARIDTALSNSFGFGGTNATLVFQRYNG</sequence>
<organism evidence="19 20">
    <name type="scientific">Rhizobium calliandrae</name>
    <dbReference type="NCBI Taxonomy" id="1312182"/>
    <lineage>
        <taxon>Bacteria</taxon>
        <taxon>Pseudomonadati</taxon>
        <taxon>Pseudomonadota</taxon>
        <taxon>Alphaproteobacteria</taxon>
        <taxon>Hyphomicrobiales</taxon>
        <taxon>Rhizobiaceae</taxon>
        <taxon>Rhizobium/Agrobacterium group</taxon>
        <taxon>Rhizobium</taxon>
    </lineage>
</organism>
<dbReference type="InterPro" id="IPR014031">
    <property type="entry name" value="Ketoacyl_synth_C"/>
</dbReference>
<evidence type="ECO:0000256" key="5">
    <source>
        <dbReference type="ARBA" id="ARBA00022490"/>
    </source>
</evidence>
<comment type="similarity">
    <text evidence="2 17">Belongs to the thiolase-like superfamily. Beta-ketoacyl-ACP synthases family.</text>
</comment>
<protein>
    <recommendedName>
        <fullName evidence="12">3-oxoacyl-[acyl-carrier-protein] synthase 1</fullName>
        <ecNumber evidence="4">2.3.1.41</ecNumber>
    </recommendedName>
    <alternativeName>
        <fullName evidence="13">3-oxoacyl-[acyl-carrier-protein] synthase I</fullName>
    </alternativeName>
    <alternativeName>
        <fullName evidence="14">Beta-ketoacyl-ACP synthase I</fullName>
    </alternativeName>
</protein>
<comment type="subunit">
    <text evidence="3">Homodimer.</text>
</comment>
<dbReference type="InterPro" id="IPR020841">
    <property type="entry name" value="PKS_Beta-ketoAc_synthase_dom"/>
</dbReference>
<comment type="caution">
    <text evidence="19">The sequence shown here is derived from an EMBL/GenBank/DDBJ whole genome shotgun (WGS) entry which is preliminary data.</text>
</comment>
<feature type="domain" description="Ketosynthase family 3 (KS3)" evidence="18">
    <location>
        <begin position="1"/>
        <end position="404"/>
    </location>
</feature>
<dbReference type="PANTHER" id="PTHR11712:SF306">
    <property type="entry name" value="3-OXOACYL-[ACYL-CARRIER-PROTEIN] SYNTHASE 1"/>
    <property type="match status" value="1"/>
</dbReference>
<evidence type="ECO:0000256" key="6">
    <source>
        <dbReference type="ARBA" id="ARBA00022516"/>
    </source>
</evidence>
<dbReference type="Proteomes" id="UP001172630">
    <property type="component" value="Unassembled WGS sequence"/>
</dbReference>
<dbReference type="InterPro" id="IPR018201">
    <property type="entry name" value="Ketoacyl_synth_AS"/>
</dbReference>
<keyword evidence="8" id="KW-0276">Fatty acid metabolism</keyword>
<dbReference type="NCBIfam" id="NF005589">
    <property type="entry name" value="PRK07314.1"/>
    <property type="match status" value="1"/>
</dbReference>
<evidence type="ECO:0000256" key="14">
    <source>
        <dbReference type="ARBA" id="ARBA00042143"/>
    </source>
</evidence>
<evidence type="ECO:0000256" key="3">
    <source>
        <dbReference type="ARBA" id="ARBA00011738"/>
    </source>
</evidence>
<evidence type="ECO:0000256" key="17">
    <source>
        <dbReference type="RuleBase" id="RU003694"/>
    </source>
</evidence>
<keyword evidence="20" id="KW-1185">Reference proteome</keyword>
<dbReference type="GO" id="GO:0004315">
    <property type="term" value="F:3-oxoacyl-[acyl-carrier-protein] synthase activity"/>
    <property type="evidence" value="ECO:0007669"/>
    <property type="project" value="UniProtKB-EC"/>
</dbReference>
<evidence type="ECO:0000256" key="11">
    <source>
        <dbReference type="ARBA" id="ARBA00023315"/>
    </source>
</evidence>
<evidence type="ECO:0000256" key="9">
    <source>
        <dbReference type="ARBA" id="ARBA00023098"/>
    </source>
</evidence>
<comment type="catalytic activity">
    <reaction evidence="15">
        <text>(3Z)-decenoyl-[ACP] + malonyl-[ACP] + H(+) = 3-oxo-(5Z)-dodecenoyl-[ACP] + holo-[ACP] + CO2</text>
        <dbReference type="Rhea" id="RHEA:54940"/>
        <dbReference type="Rhea" id="RHEA-COMP:9623"/>
        <dbReference type="Rhea" id="RHEA-COMP:9685"/>
        <dbReference type="Rhea" id="RHEA-COMP:9927"/>
        <dbReference type="Rhea" id="RHEA-COMP:14042"/>
        <dbReference type="ChEBI" id="CHEBI:15378"/>
        <dbReference type="ChEBI" id="CHEBI:16526"/>
        <dbReference type="ChEBI" id="CHEBI:64479"/>
        <dbReference type="ChEBI" id="CHEBI:78449"/>
        <dbReference type="ChEBI" id="CHEBI:78798"/>
        <dbReference type="ChEBI" id="CHEBI:138410"/>
    </reaction>
    <physiologicalReaction direction="left-to-right" evidence="15">
        <dbReference type="Rhea" id="RHEA:54941"/>
    </physiologicalReaction>
</comment>